<dbReference type="PANTHER" id="PTHR30405">
    <property type="entry name" value="TRANSPOSASE"/>
    <property type="match status" value="1"/>
</dbReference>
<name>A0ABV4Y8U1_9CYAN</name>
<comment type="caution">
    <text evidence="11">The sequence shown here is derived from an EMBL/GenBank/DDBJ whole genome shotgun (WGS) entry which is preliminary data.</text>
</comment>
<evidence type="ECO:0000259" key="10">
    <source>
        <dbReference type="Pfam" id="PF12323"/>
    </source>
</evidence>
<keyword evidence="11" id="KW-0378">Hydrolase</keyword>
<evidence type="ECO:0000256" key="2">
    <source>
        <dbReference type="ARBA" id="ARBA00011044"/>
    </source>
</evidence>
<dbReference type="GO" id="GO:0004519">
    <property type="term" value="F:endonuclease activity"/>
    <property type="evidence" value="ECO:0007669"/>
    <property type="project" value="UniProtKB-KW"/>
</dbReference>
<gene>
    <name evidence="11" type="ORF">ACE1B6_07470</name>
</gene>
<evidence type="ECO:0000256" key="6">
    <source>
        <dbReference type="ARBA" id="ARBA00023125"/>
    </source>
</evidence>
<dbReference type="Pfam" id="PF01385">
    <property type="entry name" value="OrfB_IS605"/>
    <property type="match status" value="1"/>
</dbReference>
<reference evidence="11 12" key="1">
    <citation type="submission" date="2024-09" db="EMBL/GenBank/DDBJ databases">
        <title>Floridaenema gen nov. (Aerosakkonemataceae, Aerosakkonematales ord. nov., Cyanobacteria) from benthic tropical and subtropical fresh waters, with the description of four new species.</title>
        <authorList>
            <person name="Moretto J.A."/>
            <person name="Berthold D.E."/>
            <person name="Lefler F.W."/>
            <person name="Huang I.-S."/>
            <person name="Laughinghouse H. IV."/>
        </authorList>
    </citation>
    <scope>NUCLEOTIDE SEQUENCE [LARGE SCALE GENOMIC DNA]</scope>
    <source>
        <strain evidence="11 12">BLCC-F154</strain>
    </source>
</reference>
<evidence type="ECO:0000259" key="8">
    <source>
        <dbReference type="Pfam" id="PF01385"/>
    </source>
</evidence>
<dbReference type="InterPro" id="IPR051399">
    <property type="entry name" value="RNA-guided_DNA_endo/Transpos"/>
</dbReference>
<evidence type="ECO:0000256" key="5">
    <source>
        <dbReference type="ARBA" id="ARBA00022833"/>
    </source>
</evidence>
<keyword evidence="5" id="KW-0862">Zinc</keyword>
<sequence length="421" mass="47919">MLLTYQYKIKLLPEQEIMMMQWLELLRRHYNYCLGQRFDWLSNTRCSIDRCSLVSEPIGEIPSQFPNYNFQAGLLKQTKELFPEYKDIYHDVQQQNLKRLDKAWDRWIKPDKSGKRGGRPRFKKVGELRSFTFPRINCAKAGAHINHGILKLSKIGEISVIVHRSLPDSLVLKTCTIVKKADGWYVCISAEDETVPTPKPIDTIKTAVGIDVGLKEFLTTSDGEVVPIQQIYRKAQNHLARQQRFLARQEKGSNSYKKQQNKIARIHQRIQRQRKDFHYQIAHQLVREYDLIAVEDLSVKNLARNSKLALSILDAAWSQFITILEAVAVKCGVHIVKVNPHNTSQDCSGCGVKVPKALSVRTHCCPKCNLVLDRDENAAINILIKALQAVGLIASAGGGLVRRQPVKPEAWGFQGVQLSLF</sequence>
<feature type="domain" description="Probable transposase IS891/IS1136/IS1341" evidence="8">
    <location>
        <begin position="195"/>
        <end position="305"/>
    </location>
</feature>
<accession>A0ABV4Y8U1</accession>
<keyword evidence="7" id="KW-0233">DNA recombination</keyword>
<dbReference type="InterPro" id="IPR010095">
    <property type="entry name" value="Cas12f1-like_TNB"/>
</dbReference>
<dbReference type="InterPro" id="IPR001959">
    <property type="entry name" value="Transposase"/>
</dbReference>
<evidence type="ECO:0000256" key="4">
    <source>
        <dbReference type="ARBA" id="ARBA00022723"/>
    </source>
</evidence>
<comment type="similarity">
    <text evidence="1">In the C-terminal section; belongs to the transposase 35 family.</text>
</comment>
<dbReference type="NCBIfam" id="NF040570">
    <property type="entry name" value="guided_TnpB"/>
    <property type="match status" value="1"/>
</dbReference>
<evidence type="ECO:0000256" key="7">
    <source>
        <dbReference type="ARBA" id="ARBA00023172"/>
    </source>
</evidence>
<keyword evidence="11" id="KW-0255">Endonuclease</keyword>
<proteinExistence type="inferred from homology"/>
<feature type="domain" description="Cas12f1-like TNB" evidence="9">
    <location>
        <begin position="317"/>
        <end position="382"/>
    </location>
</feature>
<feature type="domain" description="Transposase putative helix-turn-helix" evidence="10">
    <location>
        <begin position="1"/>
        <end position="44"/>
    </location>
</feature>
<keyword evidence="4" id="KW-0479">Metal-binding</keyword>
<dbReference type="InterPro" id="IPR021027">
    <property type="entry name" value="Transposase_put_HTH"/>
</dbReference>
<evidence type="ECO:0000313" key="11">
    <source>
        <dbReference type="EMBL" id="MFB2935103.1"/>
    </source>
</evidence>
<evidence type="ECO:0000256" key="3">
    <source>
        <dbReference type="ARBA" id="ARBA00022578"/>
    </source>
</evidence>
<keyword evidence="12" id="KW-1185">Reference proteome</keyword>
<dbReference type="RefSeq" id="WP_413256626.1">
    <property type="nucleotide sequence ID" value="NZ_JBHFNS010000033.1"/>
</dbReference>
<evidence type="ECO:0000256" key="1">
    <source>
        <dbReference type="ARBA" id="ARBA00008761"/>
    </source>
</evidence>
<dbReference type="EMBL" id="JBHFNS010000033">
    <property type="protein sequence ID" value="MFB2935103.1"/>
    <property type="molecule type" value="Genomic_DNA"/>
</dbReference>
<evidence type="ECO:0000259" key="9">
    <source>
        <dbReference type="Pfam" id="PF07282"/>
    </source>
</evidence>
<dbReference type="Pfam" id="PF07282">
    <property type="entry name" value="Cas12f1-like_TNB"/>
    <property type="match status" value="1"/>
</dbReference>
<keyword evidence="3" id="KW-0815">Transposition</keyword>
<dbReference type="Proteomes" id="UP001576776">
    <property type="component" value="Unassembled WGS sequence"/>
</dbReference>
<comment type="similarity">
    <text evidence="2">In the N-terminal section; belongs to the transposase 2 family.</text>
</comment>
<evidence type="ECO:0000313" key="12">
    <source>
        <dbReference type="Proteomes" id="UP001576776"/>
    </source>
</evidence>
<keyword evidence="6" id="KW-0238">DNA-binding</keyword>
<dbReference type="PANTHER" id="PTHR30405:SF25">
    <property type="entry name" value="RNA-GUIDED DNA ENDONUCLEASE INSQ-RELATED"/>
    <property type="match status" value="1"/>
</dbReference>
<dbReference type="Pfam" id="PF12323">
    <property type="entry name" value="HTH_OrfB_IS605"/>
    <property type="match status" value="1"/>
</dbReference>
<organism evidence="11 12">
    <name type="scientific">Floridaenema fluviatile BLCC-F154</name>
    <dbReference type="NCBI Taxonomy" id="3153640"/>
    <lineage>
        <taxon>Bacteria</taxon>
        <taxon>Bacillati</taxon>
        <taxon>Cyanobacteriota</taxon>
        <taxon>Cyanophyceae</taxon>
        <taxon>Oscillatoriophycideae</taxon>
        <taxon>Aerosakkonematales</taxon>
        <taxon>Aerosakkonemataceae</taxon>
        <taxon>Floridanema</taxon>
        <taxon>Floridanema fluviatile</taxon>
    </lineage>
</organism>
<protein>
    <submittedName>
        <fullName evidence="11">RNA-guided endonuclease InsQ/TnpB family protein</fullName>
    </submittedName>
</protein>
<dbReference type="NCBIfam" id="TIGR01766">
    <property type="entry name" value="IS200/IS605 family accessory protein TnpB-like domain"/>
    <property type="match status" value="1"/>
</dbReference>
<keyword evidence="11" id="KW-0540">Nuclease</keyword>